<dbReference type="InterPro" id="IPR036844">
    <property type="entry name" value="Hint_dom_sf"/>
</dbReference>
<dbReference type="InterPro" id="IPR028992">
    <property type="entry name" value="Hedgehog/Intein_dom"/>
</dbReference>
<evidence type="ECO:0000313" key="3">
    <source>
        <dbReference type="Proteomes" id="UP001407347"/>
    </source>
</evidence>
<dbReference type="EMBL" id="JAQYXP010000005">
    <property type="protein sequence ID" value="MEN3238304.1"/>
    <property type="molecule type" value="Genomic_DNA"/>
</dbReference>
<reference evidence="2 3" key="1">
    <citation type="journal article" date="2023" name="PLoS ONE">
        <title>Complete genome assembly of Hawai'i environmental nontuberculous mycobacteria reveals unexpected co-isolation with methylobacteria.</title>
        <authorList>
            <person name="Hendrix J."/>
            <person name="Epperson L.E."/>
            <person name="Tong E.I."/>
            <person name="Chan Y.L."/>
            <person name="Hasan N.A."/>
            <person name="Dawrs S.N."/>
            <person name="Norton G.J."/>
            <person name="Virdi R."/>
            <person name="Crooks J.L."/>
            <person name="Chan E.D."/>
            <person name="Honda J.R."/>
            <person name="Strong M."/>
        </authorList>
    </citation>
    <scope>NUCLEOTIDE SEQUENCE [LARGE SCALE GENOMIC DNA]</scope>
    <source>
        <strain evidence="2 3">NJH_HI04-1</strain>
    </source>
</reference>
<organism evidence="2 3">
    <name type="scientific">Methylobacterium ajmalii</name>
    <dbReference type="NCBI Taxonomy" id="2738439"/>
    <lineage>
        <taxon>Bacteria</taxon>
        <taxon>Pseudomonadati</taxon>
        <taxon>Pseudomonadota</taxon>
        <taxon>Alphaproteobacteria</taxon>
        <taxon>Hyphomicrobiales</taxon>
        <taxon>Methylobacteriaceae</taxon>
        <taxon>Methylobacterium</taxon>
    </lineage>
</organism>
<keyword evidence="3" id="KW-1185">Reference proteome</keyword>
<dbReference type="SUPFAM" id="SSF51294">
    <property type="entry name" value="Hedgehog/intein (Hint) domain"/>
    <property type="match status" value="1"/>
</dbReference>
<sequence length="468" mass="50725">MANVYSYTFSSQLANQSGPAIPISGSFNVDYNALRVSNVNVTANNFNFTSGQVLQSGNPDGSVGYRVLLDYSPFPNDRNFINLYYNSQQVSSFTGITYLRSFEDNSVFPSRTVYTSGQSASVPVTTAAVCFTAGTLIRTARGEVAVEDLRIGDQAVTASGAQRPVVWLGHRTIDCARHPQSDSVQPVRIRAHALGDNRPSRDLVLSPGHAVCLDLLGEVLVPASALVNGATIVRDTVDTITYWHVELDSHDILLAEGLPAESYLDAGNRAFFAESDVVGLALAPDDRPVHAEFCRPFHEDGVLVDAARAQLRRRAEALGWRLETPEPFADTHLMVDGRVVQPARLGLSGCFLLPATAQEVWLVTPTNTPRNAAVGLDQRQLGLSLSRLTLDDGLHAARDVALDDACLTEGFHIAEVDHRWTGGRARLPADLWAGLIGTVRLRLDLRGPSLPRWVALQAVATEAEHRAA</sequence>
<evidence type="ECO:0000259" key="1">
    <source>
        <dbReference type="Pfam" id="PF13403"/>
    </source>
</evidence>
<comment type="caution">
    <text evidence="2">The sequence shown here is derived from an EMBL/GenBank/DDBJ whole genome shotgun (WGS) entry which is preliminary data.</text>
</comment>
<protein>
    <submittedName>
        <fullName evidence="2">Hint domain-containing protein</fullName>
    </submittedName>
</protein>
<dbReference type="Gene3D" id="2.170.16.10">
    <property type="entry name" value="Hedgehog/Intein (Hint) domain"/>
    <property type="match status" value="1"/>
</dbReference>
<name>A0ABV0A4I6_9HYPH</name>
<evidence type="ECO:0000313" key="2">
    <source>
        <dbReference type="EMBL" id="MEN3238304.1"/>
    </source>
</evidence>
<feature type="domain" description="Hedgehog/Intein (Hint)" evidence="1">
    <location>
        <begin position="129"/>
        <end position="265"/>
    </location>
</feature>
<dbReference type="Pfam" id="PF13403">
    <property type="entry name" value="Hint_2"/>
    <property type="match status" value="1"/>
</dbReference>
<dbReference type="RefSeq" id="WP_346013599.1">
    <property type="nucleotide sequence ID" value="NZ_JAQYXP010000005.1"/>
</dbReference>
<accession>A0ABV0A4I6</accession>
<gene>
    <name evidence="2" type="ORF">PUR29_33185</name>
</gene>
<proteinExistence type="predicted"/>
<dbReference type="Proteomes" id="UP001407347">
    <property type="component" value="Unassembled WGS sequence"/>
</dbReference>